<dbReference type="InterPro" id="IPR013024">
    <property type="entry name" value="GGCT-like"/>
</dbReference>
<dbReference type="EC" id="4.3.2.7" evidence="1"/>
<dbReference type="GO" id="GO:0003839">
    <property type="term" value="F:gamma-glutamylcyclotransferase activity"/>
    <property type="evidence" value="ECO:0007669"/>
    <property type="project" value="EnsemblFungi"/>
</dbReference>
<dbReference type="Gene3D" id="3.10.490.10">
    <property type="entry name" value="Gamma-glutamyl cyclotransferase-like"/>
    <property type="match status" value="1"/>
</dbReference>
<dbReference type="SUPFAM" id="SSF110857">
    <property type="entry name" value="Gamma-glutamyl cyclotransferase-like"/>
    <property type="match status" value="1"/>
</dbReference>
<dbReference type="PANTHER" id="PTHR12192:SF2">
    <property type="entry name" value="GLUTATHIONE-SPECIFIC GAMMA-GLUTAMYLCYCLOTRANSFERASE 2"/>
    <property type="match status" value="1"/>
</dbReference>
<keyword evidence="2" id="KW-0456">Lyase</keyword>
<dbReference type="GO" id="GO:0005737">
    <property type="term" value="C:cytoplasm"/>
    <property type="evidence" value="ECO:0007669"/>
    <property type="project" value="TreeGrafter"/>
</dbReference>
<evidence type="ECO:0000313" key="3">
    <source>
        <dbReference type="EMBL" id="ORY45153.1"/>
    </source>
</evidence>
<organism evidence="3 4">
    <name type="scientific">Rhizoclosmatium globosum</name>
    <dbReference type="NCBI Taxonomy" id="329046"/>
    <lineage>
        <taxon>Eukaryota</taxon>
        <taxon>Fungi</taxon>
        <taxon>Fungi incertae sedis</taxon>
        <taxon>Chytridiomycota</taxon>
        <taxon>Chytridiomycota incertae sedis</taxon>
        <taxon>Chytridiomycetes</taxon>
        <taxon>Chytridiales</taxon>
        <taxon>Chytriomycetaceae</taxon>
        <taxon>Rhizoclosmatium</taxon>
    </lineage>
</organism>
<sequence length="209" mass="23693">MSSETESGHWVFGYGSLIWKVDFPYERRVVGYIEGMHRRFWQGSHDHRGTATSPGRVVTLIDGNEFDSDWRNSDDTAADSNNSNGPEKCFGVAFLLRPSEFETVIEHLDFREKNGYHPQIVKVFDQNGDGLCSARVYVGSTSNVAFLGPVSADDLARHIVRAKGPSGRNIDYFLNVCAAVKVVSRNHPDNHLHCWKEKFARPLMNWVYK</sequence>
<dbReference type="OrthoDB" id="1933483at2759"/>
<dbReference type="PANTHER" id="PTHR12192">
    <property type="entry name" value="CATION TRANSPORT PROTEIN CHAC-RELATED"/>
    <property type="match status" value="1"/>
</dbReference>
<dbReference type="STRING" id="329046.A0A1Y2CDP1"/>
<keyword evidence="4" id="KW-1185">Reference proteome</keyword>
<evidence type="ECO:0000256" key="2">
    <source>
        <dbReference type="ARBA" id="ARBA00023239"/>
    </source>
</evidence>
<dbReference type="Proteomes" id="UP000193642">
    <property type="component" value="Unassembled WGS sequence"/>
</dbReference>
<accession>A0A1Y2CDP1</accession>
<dbReference type="AlphaFoldDB" id="A0A1Y2CDP1"/>
<dbReference type="EMBL" id="MCGO01000020">
    <property type="protein sequence ID" value="ORY45153.1"/>
    <property type="molecule type" value="Genomic_DNA"/>
</dbReference>
<proteinExistence type="predicted"/>
<evidence type="ECO:0000313" key="4">
    <source>
        <dbReference type="Proteomes" id="UP000193642"/>
    </source>
</evidence>
<dbReference type="GO" id="GO:0061928">
    <property type="term" value="F:glutathione specific gamma-glutamylcyclotransferase activity"/>
    <property type="evidence" value="ECO:0007669"/>
    <property type="project" value="UniProtKB-EC"/>
</dbReference>
<protein>
    <recommendedName>
        <fullName evidence="1">glutathione-specific gamma-glutamylcyclotransferase</fullName>
        <ecNumber evidence="1">4.3.2.7</ecNumber>
    </recommendedName>
</protein>
<gene>
    <name evidence="3" type="ORF">BCR33DRAFT_679100</name>
</gene>
<dbReference type="InterPro" id="IPR006840">
    <property type="entry name" value="ChaC"/>
</dbReference>
<reference evidence="3 4" key="1">
    <citation type="submission" date="2016-07" db="EMBL/GenBank/DDBJ databases">
        <title>Pervasive Adenine N6-methylation of Active Genes in Fungi.</title>
        <authorList>
            <consortium name="DOE Joint Genome Institute"/>
            <person name="Mondo S.J."/>
            <person name="Dannebaum R.O."/>
            <person name="Kuo R.C."/>
            <person name="Labutti K."/>
            <person name="Haridas S."/>
            <person name="Kuo A."/>
            <person name="Salamov A."/>
            <person name="Ahrendt S.R."/>
            <person name="Lipzen A."/>
            <person name="Sullivan W."/>
            <person name="Andreopoulos W.B."/>
            <person name="Clum A."/>
            <person name="Lindquist E."/>
            <person name="Daum C."/>
            <person name="Ramamoorthy G.K."/>
            <person name="Gryganskyi A."/>
            <person name="Culley D."/>
            <person name="Magnuson J.K."/>
            <person name="James T.Y."/>
            <person name="O'Malley M.A."/>
            <person name="Stajich J.E."/>
            <person name="Spatafora J.W."/>
            <person name="Visel A."/>
            <person name="Grigoriev I.V."/>
        </authorList>
    </citation>
    <scope>NUCLEOTIDE SEQUENCE [LARGE SCALE GENOMIC DNA]</scope>
    <source>
        <strain evidence="3 4">JEL800</strain>
    </source>
</reference>
<dbReference type="Pfam" id="PF04752">
    <property type="entry name" value="ChaC"/>
    <property type="match status" value="1"/>
</dbReference>
<evidence type="ECO:0000256" key="1">
    <source>
        <dbReference type="ARBA" id="ARBA00012344"/>
    </source>
</evidence>
<dbReference type="InterPro" id="IPR036568">
    <property type="entry name" value="GGCT-like_sf"/>
</dbReference>
<dbReference type="CDD" id="cd06661">
    <property type="entry name" value="GGCT_like"/>
    <property type="match status" value="1"/>
</dbReference>
<dbReference type="GO" id="GO:0006751">
    <property type="term" value="P:glutathione catabolic process"/>
    <property type="evidence" value="ECO:0007669"/>
    <property type="project" value="EnsemblFungi"/>
</dbReference>
<name>A0A1Y2CDP1_9FUNG</name>
<comment type="caution">
    <text evidence="3">The sequence shown here is derived from an EMBL/GenBank/DDBJ whole genome shotgun (WGS) entry which is preliminary data.</text>
</comment>